<keyword evidence="2" id="KW-1185">Reference proteome</keyword>
<comment type="caution">
    <text evidence="1">The sequence shown here is derived from an EMBL/GenBank/DDBJ whole genome shotgun (WGS) entry which is preliminary data.</text>
</comment>
<evidence type="ECO:0000313" key="2">
    <source>
        <dbReference type="Proteomes" id="UP001165101"/>
    </source>
</evidence>
<reference evidence="1" key="1">
    <citation type="submission" date="2023-04" db="EMBL/GenBank/DDBJ databases">
        <title>Candida boidinii NBRC 1967.</title>
        <authorList>
            <person name="Ichikawa N."/>
            <person name="Sato H."/>
            <person name="Tonouchi N."/>
        </authorList>
    </citation>
    <scope>NUCLEOTIDE SEQUENCE</scope>
    <source>
        <strain evidence="1">NBRC 1967</strain>
    </source>
</reference>
<name>A0ACB5TI42_CANBO</name>
<dbReference type="Proteomes" id="UP001165101">
    <property type="component" value="Unassembled WGS sequence"/>
</dbReference>
<gene>
    <name evidence="1" type="ORF">Cboi01_000102000</name>
</gene>
<proteinExistence type="predicted"/>
<accession>A0ACB5TI42</accession>
<evidence type="ECO:0000313" key="1">
    <source>
        <dbReference type="EMBL" id="GME88664.1"/>
    </source>
</evidence>
<protein>
    <submittedName>
        <fullName evidence="1">Unnamed protein product</fullName>
    </submittedName>
</protein>
<sequence length="696" mass="76538">MTSLSIKSAALHVLAGSIAIANAWSPTDSYAPGNVSCPSYMLDSDYDTDDFQGLARKSNSISQSESDWLEERHKITDQNLKWFLNLADMKDLDTDDFIDNLNRSINIGLAFSGGGYRAMLTAAGEISGLDNRTDGIMDYGLPILPAVSYITGLSGGSWFLSTLAYNNWTSIQDIIDTRGQKKAIWDLEDSIFTGHGINIFADASYWHSIEDDLDAKKDAGFDLSLTDPWGRALSHQFFPNLSDYGAAMTFSSLRNFPVFENHEMPFPLVVADGRAPGTYIISDNSTIFEFNPFELGSWDPSVKSFVDLKYIGTNLTGGYPTHDNSTCIAGFDNTGYVFGTSSTLFNQFILQLNTTGISGVLEDIITYFLKDLSDDENDIADYEPNPFYMTPWAESSRSIVESQDLHLVDGGEDLQNIPFYPLIQKERDVDVIIAYDNSMDTDSSWPNGASIVETYRRQFSQQGSGTAFPYVPDNNTFVNLNLTAKPTFFGCYSSNLTDLMEEVNATQVPPLIVYIANRPYSYYSNTSTYKMTYDTDEMLGIFTNGFEVSTRLNLTLDDEWRACVGCAILQRSKEKQGLEIGDQCQRCFDEYCWDGSLDSTYNANMVNFTDSGMTTGPQNMSVSPVSEDDDSDDIVTPSGSVGAEATGSPSDSSSSSSSSSKPSSSSSSSRGAGERLNPNLISSFLAVLSLTIISYI</sequence>
<dbReference type="EMBL" id="BSXV01000336">
    <property type="protein sequence ID" value="GME88664.1"/>
    <property type="molecule type" value="Genomic_DNA"/>
</dbReference>
<organism evidence="1 2">
    <name type="scientific">Candida boidinii</name>
    <name type="common">Yeast</name>
    <dbReference type="NCBI Taxonomy" id="5477"/>
    <lineage>
        <taxon>Eukaryota</taxon>
        <taxon>Fungi</taxon>
        <taxon>Dikarya</taxon>
        <taxon>Ascomycota</taxon>
        <taxon>Saccharomycotina</taxon>
        <taxon>Pichiomycetes</taxon>
        <taxon>Pichiales</taxon>
        <taxon>Pichiaceae</taxon>
        <taxon>Ogataea</taxon>
        <taxon>Ogataea/Candida clade</taxon>
    </lineage>
</organism>